<reference evidence="2 3" key="1">
    <citation type="submission" date="2024-04" db="EMBL/GenBank/DDBJ databases">
        <title>Tritrichomonas musculus Genome.</title>
        <authorList>
            <person name="Alves-Ferreira E."/>
            <person name="Grigg M."/>
            <person name="Lorenzi H."/>
            <person name="Galac M."/>
        </authorList>
    </citation>
    <scope>NUCLEOTIDE SEQUENCE [LARGE SCALE GENOMIC DNA]</scope>
    <source>
        <strain evidence="2 3">EAF2021</strain>
    </source>
</reference>
<gene>
    <name evidence="2" type="ORF">M9Y10_003441</name>
</gene>
<keyword evidence="1" id="KW-0175">Coiled coil</keyword>
<name>A0ABR2JPE1_9EUKA</name>
<evidence type="ECO:0000256" key="1">
    <source>
        <dbReference type="SAM" id="Coils"/>
    </source>
</evidence>
<dbReference type="EMBL" id="JAPFFF010000010">
    <property type="protein sequence ID" value="KAK8880754.1"/>
    <property type="molecule type" value="Genomic_DNA"/>
</dbReference>
<keyword evidence="3" id="KW-1185">Reference proteome</keyword>
<protein>
    <submittedName>
        <fullName evidence="2">Uncharacterized protein</fullName>
    </submittedName>
</protein>
<comment type="caution">
    <text evidence="2">The sequence shown here is derived from an EMBL/GenBank/DDBJ whole genome shotgun (WGS) entry which is preliminary data.</text>
</comment>
<sequence length="339" mass="39247">MSKLLPETNNIDEHYFSKIAKDMIASCSGDGLNYGSIKKYLDMTLNKSVDIIITILNNDQNDCSYQELMKSIKIQPLCRLAEEINNYKKKNSIPLSNMSSERIKKVPTDTFIEQQQKLKLLQDTIITSAKRSKSQKIKSILSSIDLTSPDIPTEKLTSILTIIIQEGEDFAQTRMAKLYFGILKTLQKNEKIDLSIPLEKSERLILQTVKVIKGKIYKITDESIKTNAMQTQLIDILQSQVDHLSNEIIFKNEAKLFEKEIKKNFEENCKYDDLLENLKKAFKKIEEASMSKKELILRNGHLETQNLLLQKKYNDFVDENNQLKQKIQNFQSKKNKRNQ</sequence>
<evidence type="ECO:0000313" key="2">
    <source>
        <dbReference type="EMBL" id="KAK8880754.1"/>
    </source>
</evidence>
<dbReference type="Proteomes" id="UP001470230">
    <property type="component" value="Unassembled WGS sequence"/>
</dbReference>
<evidence type="ECO:0000313" key="3">
    <source>
        <dbReference type="Proteomes" id="UP001470230"/>
    </source>
</evidence>
<proteinExistence type="predicted"/>
<organism evidence="2 3">
    <name type="scientific">Tritrichomonas musculus</name>
    <dbReference type="NCBI Taxonomy" id="1915356"/>
    <lineage>
        <taxon>Eukaryota</taxon>
        <taxon>Metamonada</taxon>
        <taxon>Parabasalia</taxon>
        <taxon>Tritrichomonadida</taxon>
        <taxon>Tritrichomonadidae</taxon>
        <taxon>Tritrichomonas</taxon>
    </lineage>
</organism>
<feature type="coiled-coil region" evidence="1">
    <location>
        <begin position="271"/>
        <end position="333"/>
    </location>
</feature>
<accession>A0ABR2JPE1</accession>